<evidence type="ECO:0000259" key="4">
    <source>
        <dbReference type="PROSITE" id="PS50071"/>
    </source>
</evidence>
<dbReference type="Pfam" id="PF00046">
    <property type="entry name" value="Homeodomain"/>
    <property type="match status" value="1"/>
</dbReference>
<feature type="domain" description="Homeobox" evidence="4">
    <location>
        <begin position="190"/>
        <end position="250"/>
    </location>
</feature>
<dbReference type="SMART" id="SM00389">
    <property type="entry name" value="HOX"/>
    <property type="match status" value="1"/>
</dbReference>
<evidence type="ECO:0000313" key="6">
    <source>
        <dbReference type="Proteomes" id="UP000807353"/>
    </source>
</evidence>
<dbReference type="PROSITE" id="PS50071">
    <property type="entry name" value="HOMEOBOX_2"/>
    <property type="match status" value="1"/>
</dbReference>
<dbReference type="GO" id="GO:1990837">
    <property type="term" value="F:sequence-specific double-stranded DNA binding"/>
    <property type="evidence" value="ECO:0007669"/>
    <property type="project" value="TreeGrafter"/>
</dbReference>
<reference evidence="5" key="1">
    <citation type="submission" date="2020-11" db="EMBL/GenBank/DDBJ databases">
        <authorList>
            <consortium name="DOE Joint Genome Institute"/>
            <person name="Ahrendt S."/>
            <person name="Riley R."/>
            <person name="Andreopoulos W."/>
            <person name="Labutti K."/>
            <person name="Pangilinan J."/>
            <person name="Ruiz-Duenas F.J."/>
            <person name="Barrasa J.M."/>
            <person name="Sanchez-Garcia M."/>
            <person name="Camarero S."/>
            <person name="Miyauchi S."/>
            <person name="Serrano A."/>
            <person name="Linde D."/>
            <person name="Babiker R."/>
            <person name="Drula E."/>
            <person name="Ayuso-Fernandez I."/>
            <person name="Pacheco R."/>
            <person name="Padilla G."/>
            <person name="Ferreira P."/>
            <person name="Barriuso J."/>
            <person name="Kellner H."/>
            <person name="Castanera R."/>
            <person name="Alfaro M."/>
            <person name="Ramirez L."/>
            <person name="Pisabarro A.G."/>
            <person name="Kuo A."/>
            <person name="Tritt A."/>
            <person name="Lipzen A."/>
            <person name="He G."/>
            <person name="Yan M."/>
            <person name="Ng V."/>
            <person name="Cullen D."/>
            <person name="Martin F."/>
            <person name="Rosso M.-N."/>
            <person name="Henrissat B."/>
            <person name="Hibbett D."/>
            <person name="Martinez A.T."/>
            <person name="Grigoriev I.V."/>
        </authorList>
    </citation>
    <scope>NUCLEOTIDE SEQUENCE</scope>
    <source>
        <strain evidence="5">CBS 247.69</strain>
    </source>
</reference>
<sequence length="590" mass="63961">MNLHPRVALDGTLSLTTTTLCSSPSCVQVPDVLRLHRRLIACFVLYCYWMSNSRSNSPTPTPSTFVPINISPSSEPTTSRTQPHENAPSTESSVPRAELSTPRLTGHSPFLRSPSPVTTGPVSRTVRSAESPPDQEPMAKRFRRESPQPRGRMGARSSPSSDSQDDMADTEMDSGRSQPKETLPLAVAPPKKKRTRTLTTPHQAAVLHALLAQSRFPTTAVREEVGRSIGLSARKVQIWFQNQRQKARRPRSQSDTSQRRPPQYGPFPTGANPSGSGVLSLPTDHGVSPGMSQLSHFSGRVFDDRRQDHSGYSGHQSSESFSSSLDSPSHLLGPGMPGSDVQRAELSPRGRAHLSSTSSRPVEVDDPCSFTPLPSTSLAQRPVRSPSPLHLYSLPNSRPTTTSRLHDRDFSRTLPPLIFGGPPGPASFSAPGISNLHPTFPRPATTPSYALQRSSSPETTFAHYPPETRSRSPVILPPPYTLQPAPRWESSSLTPILKPETWSRPGSGSARKSITPPIRVSGNISAPEVEGGRGESSTSQFEAAPRPRSGRYDPVRSTFVHTTPTSEPPSPPKSSGEGDRSGRDDDRAET</sequence>
<name>A0A9P5YF16_9AGAR</name>
<feature type="region of interest" description="Disordered" evidence="3">
    <location>
        <begin position="241"/>
        <end position="407"/>
    </location>
</feature>
<dbReference type="InterPro" id="IPR052631">
    <property type="entry name" value="Paired_homeobox_Bicoid"/>
</dbReference>
<keyword evidence="1 2" id="KW-0238">DNA-binding</keyword>
<dbReference type="GO" id="GO:0000981">
    <property type="term" value="F:DNA-binding transcription factor activity, RNA polymerase II-specific"/>
    <property type="evidence" value="ECO:0007669"/>
    <property type="project" value="TreeGrafter"/>
</dbReference>
<evidence type="ECO:0000313" key="5">
    <source>
        <dbReference type="EMBL" id="KAF9467490.1"/>
    </source>
</evidence>
<feature type="compositionally biased region" description="Polar residues" evidence="3">
    <location>
        <begin position="70"/>
        <end position="81"/>
    </location>
</feature>
<evidence type="ECO:0000256" key="3">
    <source>
        <dbReference type="SAM" id="MobiDB-lite"/>
    </source>
</evidence>
<protein>
    <recommendedName>
        <fullName evidence="4">Homeobox domain-containing protein</fullName>
    </recommendedName>
</protein>
<keyword evidence="6" id="KW-1185">Reference proteome</keyword>
<keyword evidence="1 2" id="KW-0371">Homeobox</keyword>
<evidence type="ECO:0000256" key="1">
    <source>
        <dbReference type="PROSITE-ProRule" id="PRU00108"/>
    </source>
</evidence>
<dbReference type="AlphaFoldDB" id="A0A9P5YF16"/>
<dbReference type="PANTHER" id="PTHR46255:SF3">
    <property type="entry name" value="HOMEOBOX DOMAIN-CONTAINING PROTEIN"/>
    <property type="match status" value="1"/>
</dbReference>
<dbReference type="SUPFAM" id="SSF46689">
    <property type="entry name" value="Homeodomain-like"/>
    <property type="match status" value="1"/>
</dbReference>
<dbReference type="InterPro" id="IPR001356">
    <property type="entry name" value="HD"/>
</dbReference>
<feature type="compositionally biased region" description="Polar residues" evidence="3">
    <location>
        <begin position="394"/>
        <end position="403"/>
    </location>
</feature>
<feature type="region of interest" description="Disordered" evidence="3">
    <location>
        <begin position="55"/>
        <end position="199"/>
    </location>
</feature>
<accession>A0A9P5YF16</accession>
<proteinExistence type="predicted"/>
<dbReference type="InterPro" id="IPR009057">
    <property type="entry name" value="Homeodomain-like_sf"/>
</dbReference>
<comment type="subcellular location">
    <subcellularLocation>
        <location evidence="1 2">Nucleus</location>
    </subcellularLocation>
</comment>
<dbReference type="Gene3D" id="1.10.10.60">
    <property type="entry name" value="Homeodomain-like"/>
    <property type="match status" value="1"/>
</dbReference>
<dbReference type="PANTHER" id="PTHR46255">
    <property type="entry name" value="SHORT STATURE HOMEOBOX"/>
    <property type="match status" value="1"/>
</dbReference>
<feature type="compositionally biased region" description="Low complexity" evidence="3">
    <location>
        <begin position="310"/>
        <end position="333"/>
    </location>
</feature>
<gene>
    <name evidence="5" type="ORF">BDZ94DRAFT_1318492</name>
</gene>
<feature type="compositionally biased region" description="Basic and acidic residues" evidence="3">
    <location>
        <begin position="576"/>
        <end position="590"/>
    </location>
</feature>
<dbReference type="OrthoDB" id="6159439at2759"/>
<evidence type="ECO:0000256" key="2">
    <source>
        <dbReference type="RuleBase" id="RU000682"/>
    </source>
</evidence>
<feature type="compositionally biased region" description="Polar residues" evidence="3">
    <location>
        <begin position="115"/>
        <end position="128"/>
    </location>
</feature>
<feature type="compositionally biased region" description="Acidic residues" evidence="3">
    <location>
        <begin position="163"/>
        <end position="172"/>
    </location>
</feature>
<feature type="region of interest" description="Disordered" evidence="3">
    <location>
        <begin position="444"/>
        <end position="478"/>
    </location>
</feature>
<organism evidence="5 6">
    <name type="scientific">Collybia nuda</name>
    <dbReference type="NCBI Taxonomy" id="64659"/>
    <lineage>
        <taxon>Eukaryota</taxon>
        <taxon>Fungi</taxon>
        <taxon>Dikarya</taxon>
        <taxon>Basidiomycota</taxon>
        <taxon>Agaricomycotina</taxon>
        <taxon>Agaricomycetes</taxon>
        <taxon>Agaricomycetidae</taxon>
        <taxon>Agaricales</taxon>
        <taxon>Tricholomatineae</taxon>
        <taxon>Clitocybaceae</taxon>
        <taxon>Collybia</taxon>
    </lineage>
</organism>
<feature type="compositionally biased region" description="Polar residues" evidence="3">
    <location>
        <begin position="445"/>
        <end position="459"/>
    </location>
</feature>
<dbReference type="EMBL" id="MU150236">
    <property type="protein sequence ID" value="KAF9467490.1"/>
    <property type="molecule type" value="Genomic_DNA"/>
</dbReference>
<dbReference type="GO" id="GO:0005634">
    <property type="term" value="C:nucleus"/>
    <property type="evidence" value="ECO:0007669"/>
    <property type="project" value="UniProtKB-SubCell"/>
</dbReference>
<dbReference type="CDD" id="cd00086">
    <property type="entry name" value="homeodomain"/>
    <property type="match status" value="1"/>
</dbReference>
<keyword evidence="1 2" id="KW-0539">Nucleus</keyword>
<feature type="compositionally biased region" description="Low complexity" evidence="3">
    <location>
        <begin position="55"/>
        <end position="64"/>
    </location>
</feature>
<feature type="DNA-binding region" description="Homeobox" evidence="1">
    <location>
        <begin position="192"/>
        <end position="251"/>
    </location>
</feature>
<dbReference type="Proteomes" id="UP000807353">
    <property type="component" value="Unassembled WGS sequence"/>
</dbReference>
<feature type="region of interest" description="Disordered" evidence="3">
    <location>
        <begin position="498"/>
        <end position="590"/>
    </location>
</feature>
<comment type="caution">
    <text evidence="5">The sequence shown here is derived from an EMBL/GenBank/DDBJ whole genome shotgun (WGS) entry which is preliminary data.</text>
</comment>